<reference evidence="1 2" key="1">
    <citation type="journal article" date="2019" name="Sci. Rep.">
        <title>Orb-weaving spider Araneus ventricosus genome elucidates the spidroin gene catalogue.</title>
        <authorList>
            <person name="Kono N."/>
            <person name="Nakamura H."/>
            <person name="Ohtoshi R."/>
            <person name="Moran D.A.P."/>
            <person name="Shinohara A."/>
            <person name="Yoshida Y."/>
            <person name="Fujiwara M."/>
            <person name="Mori M."/>
            <person name="Tomita M."/>
            <person name="Arakawa K."/>
        </authorList>
    </citation>
    <scope>NUCLEOTIDE SEQUENCE [LARGE SCALE GENOMIC DNA]</scope>
</reference>
<dbReference type="Proteomes" id="UP000499080">
    <property type="component" value="Unassembled WGS sequence"/>
</dbReference>
<accession>A0A4Y2MYA4</accession>
<keyword evidence="2" id="KW-1185">Reference proteome</keyword>
<proteinExistence type="predicted"/>
<sequence>MKKLNTVKHHLYVSHLCVVSSQSRFIRIHYNNKTLHLYDAKRYKSFSSWGNRFPFGKISDTRKNSSIARTGSPRPALASGILNDTAEIASSTEAGVLVAHHRATARPLPKEVRTITGGGT</sequence>
<comment type="caution">
    <text evidence="1">The sequence shown here is derived from an EMBL/GenBank/DDBJ whole genome shotgun (WGS) entry which is preliminary data.</text>
</comment>
<evidence type="ECO:0000313" key="2">
    <source>
        <dbReference type="Proteomes" id="UP000499080"/>
    </source>
</evidence>
<dbReference type="EMBL" id="BGPR01008190">
    <property type="protein sequence ID" value="GBN32138.1"/>
    <property type="molecule type" value="Genomic_DNA"/>
</dbReference>
<gene>
    <name evidence="1" type="ORF">AVEN_192420_1</name>
</gene>
<organism evidence="1 2">
    <name type="scientific">Araneus ventricosus</name>
    <name type="common">Orbweaver spider</name>
    <name type="synonym">Epeira ventricosa</name>
    <dbReference type="NCBI Taxonomy" id="182803"/>
    <lineage>
        <taxon>Eukaryota</taxon>
        <taxon>Metazoa</taxon>
        <taxon>Ecdysozoa</taxon>
        <taxon>Arthropoda</taxon>
        <taxon>Chelicerata</taxon>
        <taxon>Arachnida</taxon>
        <taxon>Araneae</taxon>
        <taxon>Araneomorphae</taxon>
        <taxon>Entelegynae</taxon>
        <taxon>Araneoidea</taxon>
        <taxon>Araneidae</taxon>
        <taxon>Araneus</taxon>
    </lineage>
</organism>
<evidence type="ECO:0000313" key="1">
    <source>
        <dbReference type="EMBL" id="GBN32138.1"/>
    </source>
</evidence>
<dbReference type="AlphaFoldDB" id="A0A4Y2MYA4"/>
<protein>
    <submittedName>
        <fullName evidence="1">Uncharacterized protein</fullName>
    </submittedName>
</protein>
<name>A0A4Y2MYA4_ARAVE</name>